<dbReference type="InterPro" id="IPR020084">
    <property type="entry name" value="NUDIX_hydrolase_CS"/>
</dbReference>
<sequence>MGPAETKRRRAECELPGTVGMDQTGPDPSSAYAIPRVGVGCLVESQGLVLVGKRKGSHGAGTIQLPGGHLELHETFEQCAIREVQEETGLIIDQTTNPDLVLGQGSALIGGQSHARGKALFLAESPRMRGTQRDEDFMHYLTVFMYARLPDVYGESGHRPVPQVREPQKCDGWCWVPLRWIIARALLEEPSPNNSVLDAKVEANKMRGSDYRDGSSQGAWEAADAFAGDAPLFQPLALLGWHLWFESE</sequence>
<evidence type="ECO:0000313" key="5">
    <source>
        <dbReference type="Proteomes" id="UP000054845"/>
    </source>
</evidence>
<name>A0A0P1BPE8_9BASI</name>
<dbReference type="InterPro" id="IPR015797">
    <property type="entry name" value="NUDIX_hydrolase-like_dom_sf"/>
</dbReference>
<dbReference type="OrthoDB" id="447842at2759"/>
<dbReference type="PANTHER" id="PTHR16099">
    <property type="entry name" value="8-OXO-DGTP DIPHOSPHATES NUDT15"/>
    <property type="match status" value="1"/>
</dbReference>
<dbReference type="SUPFAM" id="SSF55811">
    <property type="entry name" value="Nudix"/>
    <property type="match status" value="1"/>
</dbReference>
<organism evidence="4 5">
    <name type="scientific">Ceraceosorus bombacis</name>
    <dbReference type="NCBI Taxonomy" id="401625"/>
    <lineage>
        <taxon>Eukaryota</taxon>
        <taxon>Fungi</taxon>
        <taxon>Dikarya</taxon>
        <taxon>Basidiomycota</taxon>
        <taxon>Ustilaginomycotina</taxon>
        <taxon>Exobasidiomycetes</taxon>
        <taxon>Ceraceosorales</taxon>
        <taxon>Ceraceosoraceae</taxon>
        <taxon>Ceraceosorus</taxon>
    </lineage>
</organism>
<comment type="similarity">
    <text evidence="2">Belongs to the Nudix hydrolase family.</text>
</comment>
<dbReference type="PRINTS" id="PR00502">
    <property type="entry name" value="NUDIXFAMILY"/>
</dbReference>
<reference evidence="4 5" key="1">
    <citation type="submission" date="2014-09" db="EMBL/GenBank/DDBJ databases">
        <authorList>
            <person name="Magalhaes I.L.F."/>
            <person name="Oliveira U."/>
            <person name="Santos F.R."/>
            <person name="Vidigal T.H.D.A."/>
            <person name="Brescovit A.D."/>
            <person name="Santos A.J."/>
        </authorList>
    </citation>
    <scope>NUCLEOTIDE SEQUENCE [LARGE SCALE GENOMIC DNA]</scope>
</reference>
<dbReference type="PANTHER" id="PTHR16099:SF5">
    <property type="entry name" value="NUCLEOTIDE TRIPHOSPHATE DIPHOSPHATASE NUDT15"/>
    <property type="match status" value="1"/>
</dbReference>
<dbReference type="Pfam" id="PF00293">
    <property type="entry name" value="NUDIX"/>
    <property type="match status" value="1"/>
</dbReference>
<keyword evidence="1 2" id="KW-0378">Hydrolase</keyword>
<dbReference type="EMBL" id="CCYA01000265">
    <property type="protein sequence ID" value="CEH17633.1"/>
    <property type="molecule type" value="Genomic_DNA"/>
</dbReference>
<evidence type="ECO:0000313" key="4">
    <source>
        <dbReference type="EMBL" id="CEH17633.1"/>
    </source>
</evidence>
<feature type="domain" description="Nudix hydrolase" evidence="3">
    <location>
        <begin position="34"/>
        <end position="200"/>
    </location>
</feature>
<dbReference type="InterPro" id="IPR020476">
    <property type="entry name" value="Nudix_hydrolase"/>
</dbReference>
<evidence type="ECO:0000259" key="3">
    <source>
        <dbReference type="PROSITE" id="PS51462"/>
    </source>
</evidence>
<evidence type="ECO:0000256" key="1">
    <source>
        <dbReference type="ARBA" id="ARBA00022801"/>
    </source>
</evidence>
<accession>A0A0P1BPE8</accession>
<dbReference type="GO" id="GO:0005829">
    <property type="term" value="C:cytosol"/>
    <property type="evidence" value="ECO:0007669"/>
    <property type="project" value="TreeGrafter"/>
</dbReference>
<dbReference type="Gene3D" id="3.90.79.10">
    <property type="entry name" value="Nucleoside Triphosphate Pyrophosphohydrolase"/>
    <property type="match status" value="1"/>
</dbReference>
<dbReference type="CDD" id="cd04678">
    <property type="entry name" value="NUDIX_MTH2_Nudt15"/>
    <property type="match status" value="1"/>
</dbReference>
<dbReference type="InterPro" id="IPR000086">
    <property type="entry name" value="NUDIX_hydrolase_dom"/>
</dbReference>
<protein>
    <submittedName>
        <fullName evidence="4">8-OXO-DGTP DIPHOSPHATASE NUDT15-RELATED</fullName>
    </submittedName>
</protein>
<dbReference type="PROSITE" id="PS51462">
    <property type="entry name" value="NUDIX"/>
    <property type="match status" value="1"/>
</dbReference>
<dbReference type="PROSITE" id="PS00893">
    <property type="entry name" value="NUDIX_BOX"/>
    <property type="match status" value="1"/>
</dbReference>
<keyword evidence="5" id="KW-1185">Reference proteome</keyword>
<dbReference type="AlphaFoldDB" id="A0A0P1BPE8"/>
<dbReference type="Proteomes" id="UP000054845">
    <property type="component" value="Unassembled WGS sequence"/>
</dbReference>
<evidence type="ECO:0000256" key="2">
    <source>
        <dbReference type="RuleBase" id="RU003476"/>
    </source>
</evidence>
<dbReference type="STRING" id="401625.A0A0P1BPE8"/>
<dbReference type="GO" id="GO:0006203">
    <property type="term" value="P:dGTP catabolic process"/>
    <property type="evidence" value="ECO:0007669"/>
    <property type="project" value="TreeGrafter"/>
</dbReference>
<dbReference type="GO" id="GO:0035539">
    <property type="term" value="F:8-oxo-7,8-dihydrodeoxyguanosine triphosphate pyrophosphatase activity"/>
    <property type="evidence" value="ECO:0007669"/>
    <property type="project" value="TreeGrafter"/>
</dbReference>
<proteinExistence type="inferred from homology"/>